<evidence type="ECO:0000256" key="1">
    <source>
        <dbReference type="SAM" id="MobiDB-lite"/>
    </source>
</evidence>
<accession>A0A1Y2EAY5</accession>
<dbReference type="OrthoDB" id="448455at2759"/>
<comment type="caution">
    <text evidence="2">The sequence shown here is derived from an EMBL/GenBank/DDBJ whole genome shotgun (WGS) entry which is preliminary data.</text>
</comment>
<feature type="compositionally biased region" description="Polar residues" evidence="1">
    <location>
        <begin position="142"/>
        <end position="151"/>
    </location>
</feature>
<organism evidence="2 3">
    <name type="scientific">Pseudomassariella vexata</name>
    <dbReference type="NCBI Taxonomy" id="1141098"/>
    <lineage>
        <taxon>Eukaryota</taxon>
        <taxon>Fungi</taxon>
        <taxon>Dikarya</taxon>
        <taxon>Ascomycota</taxon>
        <taxon>Pezizomycotina</taxon>
        <taxon>Sordariomycetes</taxon>
        <taxon>Xylariomycetidae</taxon>
        <taxon>Amphisphaeriales</taxon>
        <taxon>Pseudomassariaceae</taxon>
        <taxon>Pseudomassariella</taxon>
    </lineage>
</organism>
<dbReference type="AlphaFoldDB" id="A0A1Y2EAY5"/>
<feature type="compositionally biased region" description="Polar residues" evidence="1">
    <location>
        <begin position="161"/>
        <end position="205"/>
    </location>
</feature>
<sequence>MYSEAIKFLNQGGAAPSLRLCWAGFHSKVRGELSAKELLYQALDFNTSRSQMATPLALTTRKLEPIVQFQEILTTIFDGCIANLSDSTGWNDCMSFRTLAKVLFSVGSLGSEAQMAACMQINVVDIEIYKRGNTLAPDLDSATENGETVDSNEMPHCIPKSEQTVPFISTKTTTSGASLSEDTTSNNGEAKSPSAPSAQEINQSHTEPRLTESDRTISRIWKVEGESTRASSPESVAFSVRDSQAELNQERDEDTDTSIICSECDKVVSSGKQDSTYICLYCIEADLWGECFDKRARRQKGELEVAWRTVCPRGRKQTKALIEGWGGVNNGVITMGEEKISFKDWLKELKDVRWPNAWKAFWAEELG</sequence>
<evidence type="ECO:0000313" key="3">
    <source>
        <dbReference type="Proteomes" id="UP000193689"/>
    </source>
</evidence>
<proteinExistence type="predicted"/>
<name>A0A1Y2EAY5_9PEZI</name>
<dbReference type="EMBL" id="MCFJ01000003">
    <property type="protein sequence ID" value="ORY68464.1"/>
    <property type="molecule type" value="Genomic_DNA"/>
</dbReference>
<dbReference type="Proteomes" id="UP000193689">
    <property type="component" value="Unassembled WGS sequence"/>
</dbReference>
<reference evidence="2 3" key="1">
    <citation type="submission" date="2016-07" db="EMBL/GenBank/DDBJ databases">
        <title>Pervasive Adenine N6-methylation of Active Genes in Fungi.</title>
        <authorList>
            <consortium name="DOE Joint Genome Institute"/>
            <person name="Mondo S.J."/>
            <person name="Dannebaum R.O."/>
            <person name="Kuo R.C."/>
            <person name="Labutti K."/>
            <person name="Haridas S."/>
            <person name="Kuo A."/>
            <person name="Salamov A."/>
            <person name="Ahrendt S.R."/>
            <person name="Lipzen A."/>
            <person name="Sullivan W."/>
            <person name="Andreopoulos W.B."/>
            <person name="Clum A."/>
            <person name="Lindquist E."/>
            <person name="Daum C."/>
            <person name="Ramamoorthy G.K."/>
            <person name="Gryganskyi A."/>
            <person name="Culley D."/>
            <person name="Magnuson J.K."/>
            <person name="James T.Y."/>
            <person name="O'Malley M.A."/>
            <person name="Stajich J.E."/>
            <person name="Spatafora J.W."/>
            <person name="Visel A."/>
            <person name="Grigoriev I.V."/>
        </authorList>
    </citation>
    <scope>NUCLEOTIDE SEQUENCE [LARGE SCALE GENOMIC DNA]</scope>
    <source>
        <strain evidence="2 3">CBS 129021</strain>
    </source>
</reference>
<gene>
    <name evidence="2" type="ORF">BCR38DRAFT_481950</name>
</gene>
<keyword evidence="3" id="KW-1185">Reference proteome</keyword>
<feature type="compositionally biased region" description="Basic and acidic residues" evidence="1">
    <location>
        <begin position="206"/>
        <end position="227"/>
    </location>
</feature>
<protein>
    <submittedName>
        <fullName evidence="2">Uncharacterized protein</fullName>
    </submittedName>
</protein>
<evidence type="ECO:0000313" key="2">
    <source>
        <dbReference type="EMBL" id="ORY68464.1"/>
    </source>
</evidence>
<dbReference type="RefSeq" id="XP_040718751.1">
    <property type="nucleotide sequence ID" value="XM_040863440.1"/>
</dbReference>
<feature type="region of interest" description="Disordered" evidence="1">
    <location>
        <begin position="136"/>
        <end position="251"/>
    </location>
</feature>
<dbReference type="InParanoid" id="A0A1Y2EAY5"/>
<dbReference type="GeneID" id="63779652"/>